<proteinExistence type="predicted"/>
<dbReference type="Proteomes" id="UP000199155">
    <property type="component" value="Unassembled WGS sequence"/>
</dbReference>
<protein>
    <submittedName>
        <fullName evidence="2">Uncharacterized protein</fullName>
    </submittedName>
</protein>
<name>A0A1G8TQC8_9ACTN</name>
<dbReference type="AlphaFoldDB" id="A0A1G8TQC8"/>
<dbReference type="STRING" id="417292.SAMN05421806_101391"/>
<accession>A0A1G8TQC8</accession>
<organism evidence="2 3">
    <name type="scientific">Streptomyces indicus</name>
    <dbReference type="NCBI Taxonomy" id="417292"/>
    <lineage>
        <taxon>Bacteria</taxon>
        <taxon>Bacillati</taxon>
        <taxon>Actinomycetota</taxon>
        <taxon>Actinomycetes</taxon>
        <taxon>Kitasatosporales</taxon>
        <taxon>Streptomycetaceae</taxon>
        <taxon>Streptomyces</taxon>
    </lineage>
</organism>
<dbReference type="EMBL" id="FNFF01000001">
    <property type="protein sequence ID" value="SDJ43613.1"/>
    <property type="molecule type" value="Genomic_DNA"/>
</dbReference>
<evidence type="ECO:0000313" key="2">
    <source>
        <dbReference type="EMBL" id="SDJ43613.1"/>
    </source>
</evidence>
<feature type="compositionally biased region" description="Polar residues" evidence="1">
    <location>
        <begin position="1"/>
        <end position="14"/>
    </location>
</feature>
<evidence type="ECO:0000256" key="1">
    <source>
        <dbReference type="SAM" id="MobiDB-lite"/>
    </source>
</evidence>
<gene>
    <name evidence="2" type="ORF">SAMN05421806_101391</name>
</gene>
<keyword evidence="3" id="KW-1185">Reference proteome</keyword>
<sequence length="456" mass="50080">MLTETTTDPRSVSLSGHAPPGACRPPDDDPWLALWLRVREFAVPASMIDTATARRASGDWAGACAAARVDVDLDLRRISRAHGREIAAQVRRDLRHFAPDLLRWHLPRVGPDGLLRPGVTMTLARYEVGGEGRRLHLVVRTPPAWADAGQRISLTVWDGSGSAYEGPWHPHPRPSARFRLDLHRHLWDARRAGELGERAGGRGDSEVLWEGGELEPRWAVDRWIPEAHHVLGRDGRIGVHVGAGRRLVLDTRTRRIGEGGHELPPLPDAATWVPPDLRLLRAGLIDAERLHPLVAAALTDGPVRGMSSARRAGQPHLVDCRGTPHRIGFVDGRLSALDHAADELRREELLVALGGPPLPCLQAIDAVHRRPDALPAVRERLAHGDVRGAFDVLEGLLGPEALLRDGPLRDALENAWLRRIDHGRYRAGLANPGPPGTPVLRTRRALHLVSRRALVP</sequence>
<reference evidence="2 3" key="1">
    <citation type="submission" date="2016-10" db="EMBL/GenBank/DDBJ databases">
        <authorList>
            <person name="de Groot N.N."/>
        </authorList>
    </citation>
    <scope>NUCLEOTIDE SEQUENCE [LARGE SCALE GENOMIC DNA]</scope>
    <source>
        <strain evidence="2 3">CGMCC 4.5727</strain>
    </source>
</reference>
<evidence type="ECO:0000313" key="3">
    <source>
        <dbReference type="Proteomes" id="UP000199155"/>
    </source>
</evidence>
<feature type="region of interest" description="Disordered" evidence="1">
    <location>
        <begin position="1"/>
        <end position="25"/>
    </location>
</feature>